<evidence type="ECO:0000313" key="2">
    <source>
        <dbReference type="EMBL" id="KAI5403177.1"/>
    </source>
</evidence>
<dbReference type="PANTHER" id="PTHR48154:SF1">
    <property type="entry name" value="PROTEIN, PUTATIVE-RELATED"/>
    <property type="match status" value="1"/>
</dbReference>
<dbReference type="PANTHER" id="PTHR48154">
    <property type="entry name" value="PROTEIN, PUTATIVE-RELATED"/>
    <property type="match status" value="1"/>
</dbReference>
<dbReference type="EMBL" id="JAMSHJ010000005">
    <property type="protein sequence ID" value="KAI5403177.1"/>
    <property type="molecule type" value="Genomic_DNA"/>
</dbReference>
<accession>A0A9D5A9P1</accession>
<evidence type="ECO:0000313" key="3">
    <source>
        <dbReference type="Proteomes" id="UP001058974"/>
    </source>
</evidence>
<dbReference type="AlphaFoldDB" id="A0A9D5A9P1"/>
<name>A0A9D5A9P1_PEA</name>
<keyword evidence="3" id="KW-1185">Reference proteome</keyword>
<comment type="caution">
    <text evidence="2">The sequence shown here is derived from an EMBL/GenBank/DDBJ whole genome shotgun (WGS) entry which is preliminary data.</text>
</comment>
<reference evidence="2 3" key="1">
    <citation type="journal article" date="2022" name="Nat. Genet.">
        <title>Improved pea reference genome and pan-genome highlight genomic features and evolutionary characteristics.</title>
        <authorList>
            <person name="Yang T."/>
            <person name="Liu R."/>
            <person name="Luo Y."/>
            <person name="Hu S."/>
            <person name="Wang D."/>
            <person name="Wang C."/>
            <person name="Pandey M.K."/>
            <person name="Ge S."/>
            <person name="Xu Q."/>
            <person name="Li N."/>
            <person name="Li G."/>
            <person name="Huang Y."/>
            <person name="Saxena R.K."/>
            <person name="Ji Y."/>
            <person name="Li M."/>
            <person name="Yan X."/>
            <person name="He Y."/>
            <person name="Liu Y."/>
            <person name="Wang X."/>
            <person name="Xiang C."/>
            <person name="Varshney R.K."/>
            <person name="Ding H."/>
            <person name="Gao S."/>
            <person name="Zong X."/>
        </authorList>
    </citation>
    <scope>NUCLEOTIDE SEQUENCE [LARGE SCALE GENOMIC DNA]</scope>
    <source>
        <strain evidence="2 3">cv. Zhongwan 6</strain>
    </source>
</reference>
<organism evidence="2 3">
    <name type="scientific">Pisum sativum</name>
    <name type="common">Garden pea</name>
    <name type="synonym">Lathyrus oleraceus</name>
    <dbReference type="NCBI Taxonomy" id="3888"/>
    <lineage>
        <taxon>Eukaryota</taxon>
        <taxon>Viridiplantae</taxon>
        <taxon>Streptophyta</taxon>
        <taxon>Embryophyta</taxon>
        <taxon>Tracheophyta</taxon>
        <taxon>Spermatophyta</taxon>
        <taxon>Magnoliopsida</taxon>
        <taxon>eudicotyledons</taxon>
        <taxon>Gunneridae</taxon>
        <taxon>Pentapetalae</taxon>
        <taxon>rosids</taxon>
        <taxon>fabids</taxon>
        <taxon>Fabales</taxon>
        <taxon>Fabaceae</taxon>
        <taxon>Papilionoideae</taxon>
        <taxon>50 kb inversion clade</taxon>
        <taxon>NPAAA clade</taxon>
        <taxon>Hologalegina</taxon>
        <taxon>IRL clade</taxon>
        <taxon>Fabeae</taxon>
        <taxon>Lathyrus</taxon>
    </lineage>
</organism>
<dbReference type="InterPro" id="IPR056647">
    <property type="entry name" value="DUF7745"/>
</dbReference>
<dbReference type="Proteomes" id="UP001058974">
    <property type="component" value="Chromosome 5"/>
</dbReference>
<feature type="domain" description="DUF7745" evidence="1">
    <location>
        <begin position="21"/>
        <end position="96"/>
    </location>
</feature>
<gene>
    <name evidence="2" type="ORF">KIW84_050672</name>
</gene>
<feature type="domain" description="DUF7745" evidence="1">
    <location>
        <begin position="237"/>
        <end position="281"/>
    </location>
</feature>
<dbReference type="Pfam" id="PF24924">
    <property type="entry name" value="DUF7745"/>
    <property type="match status" value="3"/>
</dbReference>
<sequence>MKRPKRHTKKYSFRQTDLKELRNLTSYVLDPLGFKARYGKLLPLLTTQVDEGLMGTLVQFYDPLYHCITFPDFQLLPTLEEYAHLVGIPILDQVPSYDYQRWNSRLPSEFLIAQATVYGKAMSEDAFEAIFVLLIYGLVLFPNIDKFVDVNAIRIFFVLNPVPTLLGDTYFSLHLRNAKGSGAIVCCLPLLYKWFISHLPQTVAFKENKGCLRWSTRLMSLTNDDISWYDRAYAGEGKDPQGLKARMVRAWRKIHKKGRSELGPKNCIALEPYTTWVRKRASEYLMPYDYPRPTPLVVAGPSTLPNQGVIDDPDDAWTSLLPQSSKFWKRRYDRLAKDKADMEAAYEREIKRLRAAYLPASRASRDP</sequence>
<feature type="domain" description="DUF7745" evidence="1">
    <location>
        <begin position="105"/>
        <end position="233"/>
    </location>
</feature>
<evidence type="ECO:0000259" key="1">
    <source>
        <dbReference type="Pfam" id="PF24924"/>
    </source>
</evidence>
<proteinExistence type="predicted"/>
<protein>
    <recommendedName>
        <fullName evidence="1">DUF7745 domain-containing protein</fullName>
    </recommendedName>
</protein>
<dbReference type="Gramene" id="Psat05G0067200-T1">
    <property type="protein sequence ID" value="KAI5403177.1"/>
    <property type="gene ID" value="KIW84_050672"/>
</dbReference>